<protein>
    <submittedName>
        <fullName evidence="3">ParB</fullName>
    </submittedName>
</protein>
<dbReference type="Gene3D" id="1.10.1220.10">
    <property type="entry name" value="Met repressor-like"/>
    <property type="match status" value="1"/>
</dbReference>
<accession>D2KY95</accession>
<evidence type="ECO:0000259" key="2">
    <source>
        <dbReference type="Pfam" id="PF07878"/>
    </source>
</evidence>
<sequence>MADLSKKLAKTPVTSAPQKKVAETFTTATEKPTRTTIYLPTSLAKRLKHAAVEEERSVSAILAGLAEDWLNKEDD</sequence>
<dbReference type="EMBL" id="AB525231">
    <property type="protein sequence ID" value="BAI66023.1"/>
    <property type="molecule type" value="Genomic_DNA"/>
</dbReference>
<feature type="region of interest" description="Disordered" evidence="1">
    <location>
        <begin position="1"/>
        <end position="27"/>
    </location>
</feature>
<dbReference type="SUPFAM" id="SSF47598">
    <property type="entry name" value="Ribbon-helix-helix"/>
    <property type="match status" value="1"/>
</dbReference>
<dbReference type="Pfam" id="PF07878">
    <property type="entry name" value="RHH_5"/>
    <property type="match status" value="1"/>
</dbReference>
<dbReference type="InterPro" id="IPR012869">
    <property type="entry name" value="RHH_5"/>
</dbReference>
<evidence type="ECO:0000256" key="1">
    <source>
        <dbReference type="SAM" id="MobiDB-lite"/>
    </source>
</evidence>
<keyword evidence="3" id="KW-0614">Plasmid</keyword>
<dbReference type="RefSeq" id="WP_012917647.1">
    <property type="nucleotide sequence ID" value="NC_013726.1"/>
</dbReference>
<feature type="domain" description="CopG-like ribbon-helix-helix" evidence="2">
    <location>
        <begin position="33"/>
        <end position="68"/>
    </location>
</feature>
<organism evidence="3">
    <name type="scientific">Corynebacterium glutamicum</name>
    <name type="common">Brevibacterium saccharolyticum</name>
    <dbReference type="NCBI Taxonomy" id="1718"/>
    <lineage>
        <taxon>Bacteria</taxon>
        <taxon>Bacillati</taxon>
        <taxon>Actinomycetota</taxon>
        <taxon>Actinomycetes</taxon>
        <taxon>Mycobacteriales</taxon>
        <taxon>Corynebacteriaceae</taxon>
        <taxon>Corynebacterium</taxon>
    </lineage>
</organism>
<dbReference type="AlphaFoldDB" id="D2KY95"/>
<name>D2KY95_CORGT</name>
<proteinExistence type="predicted"/>
<reference evidence="3" key="1">
    <citation type="journal article" date="2010" name="Appl. Microbiol. Biotechnol.">
        <title>Characterization of a 24-kb plasmid pCGR2 newly isolated from Corynebacterium glutamicum.</title>
        <authorList>
            <person name="Tsuchida Y."/>
            <person name="Kimura S."/>
            <person name="Suzuki N."/>
            <person name="Inui M."/>
            <person name="Yukawa H."/>
        </authorList>
    </citation>
    <scope>NUCLEOTIDE SEQUENCE</scope>
    <source>
        <strain evidence="3">ATCC 14997</strain>
        <plasmid evidence="3">pCGR2</plasmid>
    </source>
</reference>
<dbReference type="InterPro" id="IPR013321">
    <property type="entry name" value="Arc_rbn_hlx_hlx"/>
</dbReference>
<geneLocation type="plasmid" evidence="3">
    <name>pCGR2</name>
</geneLocation>
<dbReference type="InterPro" id="IPR010985">
    <property type="entry name" value="Ribbon_hlx_hlx"/>
</dbReference>
<evidence type="ECO:0000313" key="3">
    <source>
        <dbReference type="EMBL" id="BAI66023.1"/>
    </source>
</evidence>
<dbReference type="GO" id="GO:0006355">
    <property type="term" value="P:regulation of DNA-templated transcription"/>
    <property type="evidence" value="ECO:0007669"/>
    <property type="project" value="InterPro"/>
</dbReference>
<gene>
    <name evidence="3" type="primary">parB</name>
</gene>